<dbReference type="InterPro" id="IPR029150">
    <property type="entry name" value="dCache_3"/>
</dbReference>
<dbReference type="Proteomes" id="UP000037931">
    <property type="component" value="Unassembled WGS sequence"/>
</dbReference>
<evidence type="ECO:0000313" key="7">
    <source>
        <dbReference type="EMBL" id="KPA93282.1"/>
    </source>
</evidence>
<reference evidence="7 8" key="1">
    <citation type="journal article" date="2015" name="PLoS ONE">
        <title>Rice-Infecting Pseudomonas Genomes Are Highly Accessorized and Harbor Multiple Putative Virulence Mechanisms to Cause Sheath Brown Rot.</title>
        <authorList>
            <person name="Quibod I.L."/>
            <person name="Grande G."/>
            <person name="Oreiro E.G."/>
            <person name="Borja F.N."/>
            <person name="Dossa G.S."/>
            <person name="Mauleon R."/>
            <person name="Cruz C.V."/>
            <person name="Oliva R."/>
        </authorList>
    </citation>
    <scope>NUCLEOTIDE SEQUENCE [LARGE SCALE GENOMIC DNA]</scope>
    <source>
        <strain evidence="7 8">IRRI 6609</strain>
    </source>
</reference>
<feature type="domain" description="EAL" evidence="4">
    <location>
        <begin position="531"/>
        <end position="784"/>
    </location>
</feature>
<dbReference type="Pfam" id="PF00563">
    <property type="entry name" value="EAL"/>
    <property type="match status" value="1"/>
</dbReference>
<comment type="caution">
    <text evidence="7">The sequence shown here is derived from an EMBL/GenBank/DDBJ whole genome shotgun (WGS) entry which is preliminary data.</text>
</comment>
<dbReference type="Gene3D" id="3.30.70.270">
    <property type="match status" value="1"/>
</dbReference>
<dbReference type="SUPFAM" id="SSF141868">
    <property type="entry name" value="EAL domain-like"/>
    <property type="match status" value="1"/>
</dbReference>
<evidence type="ECO:0000259" key="4">
    <source>
        <dbReference type="PROSITE" id="PS50883"/>
    </source>
</evidence>
<dbReference type="SMART" id="SM00267">
    <property type="entry name" value="GGDEF"/>
    <property type="match status" value="1"/>
</dbReference>
<dbReference type="InterPro" id="IPR043128">
    <property type="entry name" value="Rev_trsase/Diguanyl_cyclase"/>
</dbReference>
<dbReference type="Pfam" id="PF00990">
    <property type="entry name" value="GGDEF"/>
    <property type="match status" value="1"/>
</dbReference>
<sequence length="792" mass="86815">MPSIKLSVNLRSSFQARIAVVLTLLLLVVIGALYFSVKVATNEAVQRQARAQLEVGTRVFERLLDVQSRRLGDGVQLLAADFGFRDAVSSGDSATIRSVLINHGKRINANDMILLSMDGTVMASTLADTPDGTPFRFDQALREARRNRQSALIVPLQGKPHLLVEAQVLAPLPIARVVMGFSMDNAFASQLRSLTNLEVSFLSVDRQQVGELVSTQPAALAPSITRLMLEASGGHDTQMTEHLSQNFLSQSLRLASTSDNNDSQVIALLQSPLDVAMQAFAPLDEKILLIALVALLASLVGALLLARSVSQPVRSLAQAAERIGKGDYETPVRLRRSDELGLLARMFNTMQGAIAEREQQLAHNALHDLLTGLPNRALAMERLSSTIDAARPVALVYLGIDNLRTVNETGGPGAVDQVLQSVGKRLKSALRAGDTVAHLIAGEFLLLLQGTGSEGAVAVADQIQQLLLKPQRINDHDVALDCRMGIAAFPNDGQEAEELLERAAIAMQDAAQMPGRLQIYEEGRDLAHRRQIALIRDLRHAAANGELLLHYQPKLDIRQGQVRQAEALLRWQHPQFGMVSPGEFITLAERTGSIQILTRWVIEEGMRQLSEWNQRGLHLQLSLNISADDLLIGDLPDRVSALLEVHRLPAEQLIFEITESAVMREPEQALQVLQRLRACGISLSVDDFGTGYSSLAHLKRLPVQELKIDQSFVRNLDETSEDAVIVRSTIEMSHNLGLKVVAEGVEYEHSLRLLERWHCDTAQGYLISRPLSAAAFEAWVAKPLNSPSAMVH</sequence>
<evidence type="ECO:0000259" key="6">
    <source>
        <dbReference type="PROSITE" id="PS50887"/>
    </source>
</evidence>
<protein>
    <recommendedName>
        <fullName evidence="1">cyclic-guanylate-specific phosphodiesterase</fullName>
        <ecNumber evidence="1">3.1.4.52</ecNumber>
    </recommendedName>
</protein>
<dbReference type="STRING" id="50340.PF66_00211"/>
<name>A0A0M9GK73_9PSED</name>
<dbReference type="SMART" id="SM00304">
    <property type="entry name" value="HAMP"/>
    <property type="match status" value="1"/>
</dbReference>
<proteinExistence type="predicted"/>
<dbReference type="InterPro" id="IPR035919">
    <property type="entry name" value="EAL_sf"/>
</dbReference>
<accession>A0A0M9GK73</accession>
<feature type="domain" description="HAMP" evidence="5">
    <location>
        <begin position="307"/>
        <end position="359"/>
    </location>
</feature>
<dbReference type="PANTHER" id="PTHR33121">
    <property type="entry name" value="CYCLIC DI-GMP PHOSPHODIESTERASE PDEF"/>
    <property type="match status" value="1"/>
</dbReference>
<dbReference type="CDD" id="cd01948">
    <property type="entry name" value="EAL"/>
    <property type="match status" value="1"/>
</dbReference>
<keyword evidence="3" id="KW-1133">Transmembrane helix</keyword>
<dbReference type="InterPro" id="IPR000160">
    <property type="entry name" value="GGDEF_dom"/>
</dbReference>
<keyword evidence="3" id="KW-0472">Membrane</keyword>
<dbReference type="PROSITE" id="PS50887">
    <property type="entry name" value="GGDEF"/>
    <property type="match status" value="1"/>
</dbReference>
<dbReference type="Pfam" id="PF00672">
    <property type="entry name" value="HAMP"/>
    <property type="match status" value="1"/>
</dbReference>
<feature type="domain" description="GGDEF" evidence="6">
    <location>
        <begin position="391"/>
        <end position="524"/>
    </location>
</feature>
<dbReference type="EC" id="3.1.4.52" evidence="1"/>
<keyword evidence="2" id="KW-0973">c-di-GMP</keyword>
<keyword evidence="8" id="KW-1185">Reference proteome</keyword>
<dbReference type="InterPro" id="IPR001633">
    <property type="entry name" value="EAL_dom"/>
</dbReference>
<dbReference type="SUPFAM" id="SSF158472">
    <property type="entry name" value="HAMP domain-like"/>
    <property type="match status" value="1"/>
</dbReference>
<dbReference type="PATRIC" id="fig|50340.43.peg.214"/>
<dbReference type="PROSITE" id="PS50883">
    <property type="entry name" value="EAL"/>
    <property type="match status" value="1"/>
</dbReference>
<dbReference type="Pfam" id="PF14827">
    <property type="entry name" value="dCache_3"/>
    <property type="match status" value="1"/>
</dbReference>
<dbReference type="CDD" id="cd01949">
    <property type="entry name" value="GGDEF"/>
    <property type="match status" value="1"/>
</dbReference>
<evidence type="ECO:0000256" key="3">
    <source>
        <dbReference type="SAM" id="Phobius"/>
    </source>
</evidence>
<dbReference type="SUPFAM" id="SSF55073">
    <property type="entry name" value="Nucleotide cyclase"/>
    <property type="match status" value="1"/>
</dbReference>
<dbReference type="CDD" id="cd06225">
    <property type="entry name" value="HAMP"/>
    <property type="match status" value="1"/>
</dbReference>
<keyword evidence="3" id="KW-0812">Transmembrane</keyword>
<dbReference type="InterPro" id="IPR029787">
    <property type="entry name" value="Nucleotide_cyclase"/>
</dbReference>
<dbReference type="PANTHER" id="PTHR33121:SF71">
    <property type="entry name" value="OXYGEN SENSOR PROTEIN DOSP"/>
    <property type="match status" value="1"/>
</dbReference>
<dbReference type="InterPro" id="IPR050706">
    <property type="entry name" value="Cyclic-di-GMP_PDE-like"/>
</dbReference>
<gene>
    <name evidence="7" type="ORF">PF66_00211</name>
</gene>
<feature type="transmembrane region" description="Helical" evidence="3">
    <location>
        <begin position="16"/>
        <end position="37"/>
    </location>
</feature>
<dbReference type="PROSITE" id="PS50885">
    <property type="entry name" value="HAMP"/>
    <property type="match status" value="1"/>
</dbReference>
<dbReference type="InterPro" id="IPR003660">
    <property type="entry name" value="HAMP_dom"/>
</dbReference>
<dbReference type="EMBL" id="JSYZ01000001">
    <property type="protein sequence ID" value="KPA93282.1"/>
    <property type="molecule type" value="Genomic_DNA"/>
</dbReference>
<dbReference type="GO" id="GO:0016020">
    <property type="term" value="C:membrane"/>
    <property type="evidence" value="ECO:0007669"/>
    <property type="project" value="InterPro"/>
</dbReference>
<evidence type="ECO:0000256" key="1">
    <source>
        <dbReference type="ARBA" id="ARBA00012282"/>
    </source>
</evidence>
<dbReference type="Gene3D" id="3.20.20.450">
    <property type="entry name" value="EAL domain"/>
    <property type="match status" value="1"/>
</dbReference>
<dbReference type="Gene3D" id="6.10.340.10">
    <property type="match status" value="1"/>
</dbReference>
<dbReference type="AlphaFoldDB" id="A0A0M9GK73"/>
<dbReference type="FunFam" id="3.20.20.450:FF:000001">
    <property type="entry name" value="Cyclic di-GMP phosphodiesterase yahA"/>
    <property type="match status" value="1"/>
</dbReference>
<dbReference type="NCBIfam" id="TIGR00254">
    <property type="entry name" value="GGDEF"/>
    <property type="match status" value="1"/>
</dbReference>
<dbReference type="SMART" id="SM00052">
    <property type="entry name" value="EAL"/>
    <property type="match status" value="1"/>
</dbReference>
<evidence type="ECO:0000313" key="8">
    <source>
        <dbReference type="Proteomes" id="UP000037931"/>
    </source>
</evidence>
<dbReference type="GO" id="GO:0007165">
    <property type="term" value="P:signal transduction"/>
    <property type="evidence" value="ECO:0007669"/>
    <property type="project" value="InterPro"/>
</dbReference>
<dbReference type="GO" id="GO:0071111">
    <property type="term" value="F:cyclic-guanylate-specific phosphodiesterase activity"/>
    <property type="evidence" value="ECO:0007669"/>
    <property type="project" value="UniProtKB-EC"/>
</dbReference>
<evidence type="ECO:0000256" key="2">
    <source>
        <dbReference type="ARBA" id="ARBA00022636"/>
    </source>
</evidence>
<organism evidence="7 8">
    <name type="scientific">Pseudomonas asplenii</name>
    <dbReference type="NCBI Taxonomy" id="53407"/>
    <lineage>
        <taxon>Bacteria</taxon>
        <taxon>Pseudomonadati</taxon>
        <taxon>Pseudomonadota</taxon>
        <taxon>Gammaproteobacteria</taxon>
        <taxon>Pseudomonadales</taxon>
        <taxon>Pseudomonadaceae</taxon>
        <taxon>Pseudomonas</taxon>
    </lineage>
</organism>
<feature type="transmembrane region" description="Helical" evidence="3">
    <location>
        <begin position="287"/>
        <end position="306"/>
    </location>
</feature>
<evidence type="ECO:0000259" key="5">
    <source>
        <dbReference type="PROSITE" id="PS50885"/>
    </source>
</evidence>